<protein>
    <submittedName>
        <fullName evidence="2">Uncharacterized protein</fullName>
    </submittedName>
</protein>
<dbReference type="EMBL" id="HACA01005320">
    <property type="protein sequence ID" value="CDW22681.1"/>
    <property type="molecule type" value="Transcribed_RNA"/>
</dbReference>
<reference evidence="2" key="1">
    <citation type="submission" date="2014-05" db="EMBL/GenBank/DDBJ databases">
        <authorList>
            <person name="Chronopoulou M."/>
        </authorList>
    </citation>
    <scope>NUCLEOTIDE SEQUENCE</scope>
    <source>
        <tissue evidence="2">Whole organism</tissue>
    </source>
</reference>
<feature type="region of interest" description="Disordered" evidence="1">
    <location>
        <begin position="1"/>
        <end position="21"/>
    </location>
</feature>
<evidence type="ECO:0000313" key="2">
    <source>
        <dbReference type="EMBL" id="CDW22681.1"/>
    </source>
</evidence>
<accession>A0A0K2TB33</accession>
<organism evidence="2">
    <name type="scientific">Lepeophtheirus salmonis</name>
    <name type="common">Salmon louse</name>
    <name type="synonym">Caligus salmonis</name>
    <dbReference type="NCBI Taxonomy" id="72036"/>
    <lineage>
        <taxon>Eukaryota</taxon>
        <taxon>Metazoa</taxon>
        <taxon>Ecdysozoa</taxon>
        <taxon>Arthropoda</taxon>
        <taxon>Crustacea</taxon>
        <taxon>Multicrustacea</taxon>
        <taxon>Hexanauplia</taxon>
        <taxon>Copepoda</taxon>
        <taxon>Siphonostomatoida</taxon>
        <taxon>Caligidae</taxon>
        <taxon>Lepeophtheirus</taxon>
    </lineage>
</organism>
<name>A0A0K2TB33_LEPSM</name>
<proteinExistence type="predicted"/>
<evidence type="ECO:0000256" key="1">
    <source>
        <dbReference type="SAM" id="MobiDB-lite"/>
    </source>
</evidence>
<sequence length="36" mass="4177">MGERPSNFRHSHLTSKNTNYLSSNFTRSTSLLNKSY</sequence>
<dbReference type="AlphaFoldDB" id="A0A0K2TB33"/>